<evidence type="ECO:0000313" key="3">
    <source>
        <dbReference type="EMBL" id="TFV98198.1"/>
    </source>
</evidence>
<comment type="caution">
    <text evidence="3">The sequence shown here is derived from an EMBL/GenBank/DDBJ whole genome shotgun (WGS) entry which is preliminary data.</text>
</comment>
<dbReference type="PROSITE" id="PS51644">
    <property type="entry name" value="HTH_OST"/>
    <property type="match status" value="1"/>
</dbReference>
<dbReference type="RefSeq" id="WP_135120199.1">
    <property type="nucleotide sequence ID" value="NZ_SPQZ01000003.1"/>
</dbReference>
<name>A0A4Y9R211_9MICO</name>
<keyword evidence="4" id="KW-1185">Reference proteome</keyword>
<dbReference type="Gene3D" id="3.30.420.610">
    <property type="entry name" value="LOTUS domain-like"/>
    <property type="match status" value="1"/>
</dbReference>
<gene>
    <name evidence="3" type="ORF">E4M00_09240</name>
</gene>
<dbReference type="PANTHER" id="PTHR35811:SF1">
    <property type="entry name" value="HTH OST-TYPE DOMAIN-CONTAINING PROTEIN"/>
    <property type="match status" value="1"/>
</dbReference>
<sequence length="374" mass="40158">MAEPQTPRVAVYIDFDNIVISRYNQMFGKAAFTRDRARTHEVVSGGTDEVSGRLQQAKVDVGAVIDYASSFGSIVVSRAYADWSQRVNAAYQKQLIDRAIDLTQMFTTTLAGKNGADIRLAVDVVEDLFRLPDVTHVVIVAGDSDYIALAQRARRLGRHVIGIGVAGATSRALMAACDEFSDYDDLPGIERWVAPPRVAAAPAAAAQAEAPAETSATDAAPAAPPTKAKAGSRRAKSTDAAAKAEPAASGAASAAPESGPKRKPTTIPEFSHPLEPLDSALDEDLEEAPVDPATTQKAATDLLVRALRLVHTRSNDEEWAFTSEVKNQMIRMDPAFKEKPLGFKSFSDFIASRSDVVEVNEKAAPNTRRLRLKA</sequence>
<protein>
    <submittedName>
        <fullName evidence="3">NYN domain-containing protein</fullName>
    </submittedName>
</protein>
<evidence type="ECO:0000313" key="4">
    <source>
        <dbReference type="Proteomes" id="UP000298127"/>
    </source>
</evidence>
<dbReference type="Pfam" id="PF12872">
    <property type="entry name" value="OST-HTH"/>
    <property type="match status" value="1"/>
</dbReference>
<feature type="domain" description="HTH OST-type" evidence="2">
    <location>
        <begin position="295"/>
        <end position="374"/>
    </location>
</feature>
<feature type="compositionally biased region" description="Low complexity" evidence="1">
    <location>
        <begin position="204"/>
        <end position="229"/>
    </location>
</feature>
<feature type="region of interest" description="Disordered" evidence="1">
    <location>
        <begin position="204"/>
        <end position="276"/>
    </location>
</feature>
<evidence type="ECO:0000256" key="1">
    <source>
        <dbReference type="SAM" id="MobiDB-lite"/>
    </source>
</evidence>
<dbReference type="InterPro" id="IPR021139">
    <property type="entry name" value="NYN"/>
</dbReference>
<dbReference type="PANTHER" id="PTHR35811">
    <property type="entry name" value="SLR1870 PROTEIN"/>
    <property type="match status" value="1"/>
</dbReference>
<dbReference type="CDD" id="cd10146">
    <property type="entry name" value="LabA_like_C"/>
    <property type="match status" value="1"/>
</dbReference>
<dbReference type="InterPro" id="IPR025605">
    <property type="entry name" value="OST-HTH/LOTUS_dom"/>
</dbReference>
<dbReference type="Gene3D" id="3.40.50.1010">
    <property type="entry name" value="5'-nuclease"/>
    <property type="match status" value="1"/>
</dbReference>
<dbReference type="GO" id="GO:0004540">
    <property type="term" value="F:RNA nuclease activity"/>
    <property type="evidence" value="ECO:0007669"/>
    <property type="project" value="InterPro"/>
</dbReference>
<evidence type="ECO:0000259" key="2">
    <source>
        <dbReference type="PROSITE" id="PS51644"/>
    </source>
</evidence>
<dbReference type="CDD" id="cd11297">
    <property type="entry name" value="PIN_LabA-like_N_1"/>
    <property type="match status" value="1"/>
</dbReference>
<accession>A0A4Y9R211</accession>
<dbReference type="EMBL" id="SPQZ01000003">
    <property type="protein sequence ID" value="TFV98198.1"/>
    <property type="molecule type" value="Genomic_DNA"/>
</dbReference>
<proteinExistence type="predicted"/>
<organism evidence="3 4">
    <name type="scientific">Orlajensenia leifsoniae</name>
    <dbReference type="NCBI Taxonomy" id="2561933"/>
    <lineage>
        <taxon>Bacteria</taxon>
        <taxon>Bacillati</taxon>
        <taxon>Actinomycetota</taxon>
        <taxon>Actinomycetes</taxon>
        <taxon>Micrococcales</taxon>
        <taxon>Microbacteriaceae</taxon>
        <taxon>Orlajensenia</taxon>
    </lineage>
</organism>
<dbReference type="InterPro" id="IPR041966">
    <property type="entry name" value="LOTUS-like"/>
</dbReference>
<feature type="compositionally biased region" description="Low complexity" evidence="1">
    <location>
        <begin position="240"/>
        <end position="258"/>
    </location>
</feature>
<dbReference type="Proteomes" id="UP000298127">
    <property type="component" value="Unassembled WGS sequence"/>
</dbReference>
<reference evidence="3 4" key="1">
    <citation type="journal article" date="2018" name="J. Microbiol.">
        <title>Leifsonia flava sp. nov., a novel actinobacterium isolated from the rhizosphere of Aquilegia viridiflora.</title>
        <authorList>
            <person name="Cai Y."/>
            <person name="Tao W.Z."/>
            <person name="Ma Y.J."/>
            <person name="Cheng J."/>
            <person name="Zhang M.Y."/>
            <person name="Zhang Y.X."/>
        </authorList>
    </citation>
    <scope>NUCLEOTIDE SEQUENCE [LARGE SCALE GENOMIC DNA]</scope>
    <source>
        <strain evidence="3 4">SYP-B2174</strain>
    </source>
</reference>
<dbReference type="Pfam" id="PF01936">
    <property type="entry name" value="NYN"/>
    <property type="match status" value="1"/>
</dbReference>
<dbReference type="AlphaFoldDB" id="A0A4Y9R211"/>